<organism evidence="1 2">
    <name type="scientific">Methanoculleus chikugoensis</name>
    <dbReference type="NCBI Taxonomy" id="118126"/>
    <lineage>
        <taxon>Archaea</taxon>
        <taxon>Methanobacteriati</taxon>
        <taxon>Methanobacteriota</taxon>
        <taxon>Stenosarchaea group</taxon>
        <taxon>Methanomicrobia</taxon>
        <taxon>Methanomicrobiales</taxon>
        <taxon>Methanomicrobiaceae</taxon>
        <taxon>Methanoculleus</taxon>
    </lineage>
</organism>
<dbReference type="NCBIfam" id="NF041918">
    <property type="entry name" value="SAMP1"/>
    <property type="match status" value="1"/>
</dbReference>
<sequence>MKIRVKAFARFREILGSGLTLDLPDGTTMAAVLATLRERAGDEGDAIFDETGVLRAHVILMRNGKRIGKIDRDALVLADGDEIALFPPVAGG</sequence>
<keyword evidence="2" id="KW-1185">Reference proteome</keyword>
<dbReference type="CDD" id="cd17040">
    <property type="entry name" value="Ubl_MoaD_like"/>
    <property type="match status" value="1"/>
</dbReference>
<dbReference type="InterPro" id="IPR010038">
    <property type="entry name" value="MoaD_arc-typ"/>
</dbReference>
<dbReference type="NCBIfam" id="TIGR01687">
    <property type="entry name" value="moaD_arch"/>
    <property type="match status" value="1"/>
</dbReference>
<dbReference type="Pfam" id="PF02597">
    <property type="entry name" value="ThiS"/>
    <property type="match status" value="1"/>
</dbReference>
<reference evidence="1 2" key="1">
    <citation type="submission" date="2019-06" db="EMBL/GenBank/DDBJ databases">
        <title>Complete genome sequence of Methanoculleus chikugoensis strain MG62.</title>
        <authorList>
            <person name="Asakawa S."/>
            <person name="Dianou D."/>
        </authorList>
    </citation>
    <scope>NUCLEOTIDE SEQUENCE [LARGE SCALE GENOMIC DNA]</scope>
    <source>
        <strain evidence="1 2">MG62</strain>
    </source>
</reference>
<gene>
    <name evidence="1" type="ORF">MchiMG62_15190</name>
</gene>
<proteinExistence type="predicted"/>
<protein>
    <submittedName>
        <fullName evidence="1">Molybdopterin synthase sulfur carrier subunit</fullName>
    </submittedName>
</protein>
<dbReference type="InterPro" id="IPR052045">
    <property type="entry name" value="Sulfur_Carrier/Prot_Modifier"/>
</dbReference>
<dbReference type="RefSeq" id="WP_221056465.1">
    <property type="nucleotide sequence ID" value="NZ_AP019781.1"/>
</dbReference>
<dbReference type="PANTHER" id="PTHR38031">
    <property type="entry name" value="SULFUR CARRIER PROTEIN SLR0821-RELATED"/>
    <property type="match status" value="1"/>
</dbReference>
<dbReference type="InterPro" id="IPR054834">
    <property type="entry name" value="SAMP1_3"/>
</dbReference>
<evidence type="ECO:0000313" key="1">
    <source>
        <dbReference type="EMBL" id="BBL68338.1"/>
    </source>
</evidence>
<dbReference type="InterPro" id="IPR003749">
    <property type="entry name" value="ThiS/MoaD-like"/>
</dbReference>
<dbReference type="Proteomes" id="UP000824969">
    <property type="component" value="Chromosome"/>
</dbReference>
<dbReference type="PANTHER" id="PTHR38031:SF1">
    <property type="entry name" value="SULFUR CARRIER PROTEIN CYSO"/>
    <property type="match status" value="1"/>
</dbReference>
<accession>A0ABN5XK45</accession>
<dbReference type="EMBL" id="AP019781">
    <property type="protein sequence ID" value="BBL68338.1"/>
    <property type="molecule type" value="Genomic_DNA"/>
</dbReference>
<dbReference type="GeneID" id="66131041"/>
<name>A0ABN5XK45_9EURY</name>
<evidence type="ECO:0000313" key="2">
    <source>
        <dbReference type="Proteomes" id="UP000824969"/>
    </source>
</evidence>